<reference evidence="23" key="2">
    <citation type="submission" date="2023-02" db="EMBL/GenBank/DDBJ databases">
        <authorList>
            <consortium name="DOE Joint Genome Institute"/>
            <person name="Mondo S.J."/>
            <person name="Chang Y."/>
            <person name="Wang Y."/>
            <person name="Ahrendt S."/>
            <person name="Andreopoulos W."/>
            <person name="Barry K."/>
            <person name="Beard J."/>
            <person name="Benny G.L."/>
            <person name="Blankenship S."/>
            <person name="Bonito G."/>
            <person name="Cuomo C."/>
            <person name="Desiro A."/>
            <person name="Gervers K.A."/>
            <person name="Hundley H."/>
            <person name="Kuo A."/>
            <person name="LaButti K."/>
            <person name="Lang B.F."/>
            <person name="Lipzen A."/>
            <person name="O'Donnell K."/>
            <person name="Pangilinan J."/>
            <person name="Reynolds N."/>
            <person name="Sandor L."/>
            <person name="Smith M.W."/>
            <person name="Tsang A."/>
            <person name="Grigoriev I.V."/>
            <person name="Stajich J.E."/>
            <person name="Spatafora J.W."/>
        </authorList>
    </citation>
    <scope>NUCLEOTIDE SEQUENCE</scope>
    <source>
        <strain evidence="23">RSA 2281</strain>
    </source>
</reference>
<keyword evidence="13" id="KW-0539">Nucleus</keyword>
<dbReference type="GO" id="GO:0032259">
    <property type="term" value="P:methylation"/>
    <property type="evidence" value="ECO:0007669"/>
    <property type="project" value="UniProtKB-KW"/>
</dbReference>
<comment type="catalytic activity">
    <reaction evidence="15">
        <text>L-lysyl(4)-[histone H3] + 3 S-adenosyl-L-methionine = N(6),N(6),N(6)-trimethyl-L-lysyl(4)-[histone H3] + 3 S-adenosyl-L-homocysteine + 3 H(+)</text>
        <dbReference type="Rhea" id="RHEA:60260"/>
        <dbReference type="Rhea" id="RHEA-COMP:15537"/>
        <dbReference type="Rhea" id="RHEA-COMP:15547"/>
        <dbReference type="ChEBI" id="CHEBI:15378"/>
        <dbReference type="ChEBI" id="CHEBI:29969"/>
        <dbReference type="ChEBI" id="CHEBI:57856"/>
        <dbReference type="ChEBI" id="CHEBI:59789"/>
        <dbReference type="ChEBI" id="CHEBI:61961"/>
        <dbReference type="EC" id="2.1.1.354"/>
    </reaction>
</comment>
<feature type="compositionally biased region" description="Low complexity" evidence="19">
    <location>
        <begin position="709"/>
        <end position="729"/>
    </location>
</feature>
<keyword evidence="12" id="KW-0804">Transcription</keyword>
<evidence type="ECO:0000256" key="4">
    <source>
        <dbReference type="ARBA" id="ARBA00015839"/>
    </source>
</evidence>
<keyword evidence="10 18" id="KW-0694">RNA-binding</keyword>
<dbReference type="PROSITE" id="PS50868">
    <property type="entry name" value="POST_SET"/>
    <property type="match status" value="1"/>
</dbReference>
<keyword evidence="8" id="KW-0949">S-adenosyl-L-methionine</keyword>
<feature type="compositionally biased region" description="Polar residues" evidence="19">
    <location>
        <begin position="670"/>
        <end position="702"/>
    </location>
</feature>
<keyword evidence="6" id="KW-0489">Methyltransferase</keyword>
<feature type="region of interest" description="Disordered" evidence="19">
    <location>
        <begin position="535"/>
        <end position="612"/>
    </location>
</feature>
<dbReference type="Proteomes" id="UP001209540">
    <property type="component" value="Unassembled WGS sequence"/>
</dbReference>
<dbReference type="SMART" id="SM00508">
    <property type="entry name" value="PostSET"/>
    <property type="match status" value="1"/>
</dbReference>
<dbReference type="InterPro" id="IPR012677">
    <property type="entry name" value="Nucleotide-bd_a/b_plait_sf"/>
</dbReference>
<feature type="compositionally biased region" description="Low complexity" evidence="19">
    <location>
        <begin position="199"/>
        <end position="215"/>
    </location>
</feature>
<feature type="domain" description="RRM" evidence="20">
    <location>
        <begin position="102"/>
        <end position="183"/>
    </location>
</feature>
<protein>
    <recommendedName>
        <fullName evidence="4">Histone-lysine N-methyltransferase, H3 lysine-4 specific</fullName>
        <ecNumber evidence="3">2.1.1.354</ecNumber>
    </recommendedName>
    <alternativeName>
        <fullName evidence="14">SET domain-containing protein 1</fullName>
    </alternativeName>
</protein>
<comment type="subcellular location">
    <subcellularLocation>
        <location evidence="2">Chromosome</location>
    </subcellularLocation>
    <subcellularLocation>
        <location evidence="1">Nucleus</location>
    </subcellularLocation>
</comment>
<evidence type="ECO:0000313" key="23">
    <source>
        <dbReference type="EMBL" id="KAI9252426.1"/>
    </source>
</evidence>
<feature type="region of interest" description="Disordered" evidence="19">
    <location>
        <begin position="641"/>
        <end position="1064"/>
    </location>
</feature>
<feature type="region of interest" description="Disordered" evidence="19">
    <location>
        <begin position="193"/>
        <end position="411"/>
    </location>
</feature>
<evidence type="ECO:0000256" key="8">
    <source>
        <dbReference type="ARBA" id="ARBA00022691"/>
    </source>
</evidence>
<dbReference type="InterPro" id="IPR001214">
    <property type="entry name" value="SET_dom"/>
</dbReference>
<dbReference type="InterPro" id="IPR037841">
    <property type="entry name" value="SET_SETD1A/B"/>
</dbReference>
<evidence type="ECO:0000256" key="9">
    <source>
        <dbReference type="ARBA" id="ARBA00022853"/>
    </source>
</evidence>
<evidence type="ECO:0000256" key="19">
    <source>
        <dbReference type="SAM" id="MobiDB-lite"/>
    </source>
</evidence>
<keyword evidence="5" id="KW-0158">Chromosome</keyword>
<dbReference type="InterPro" id="IPR035979">
    <property type="entry name" value="RBD_domain_sf"/>
</dbReference>
<feature type="compositionally biased region" description="Basic residues" evidence="19">
    <location>
        <begin position="842"/>
        <end position="861"/>
    </location>
</feature>
<dbReference type="Pfam" id="PF11764">
    <property type="entry name" value="N-SET"/>
    <property type="match status" value="1"/>
</dbReference>
<dbReference type="Pfam" id="PF00856">
    <property type="entry name" value="SET"/>
    <property type="match status" value="1"/>
</dbReference>
<gene>
    <name evidence="23" type="ORF">BDA99DRAFT_607901</name>
</gene>
<dbReference type="SMART" id="SM00360">
    <property type="entry name" value="RRM"/>
    <property type="match status" value="1"/>
</dbReference>
<feature type="compositionally biased region" description="Acidic residues" evidence="19">
    <location>
        <begin position="891"/>
        <end position="902"/>
    </location>
</feature>
<dbReference type="FunFam" id="2.170.270.10:FF:000010">
    <property type="entry name" value="Histone-lysine N-methyltransferase"/>
    <property type="match status" value="1"/>
</dbReference>
<evidence type="ECO:0000313" key="24">
    <source>
        <dbReference type="Proteomes" id="UP001209540"/>
    </source>
</evidence>
<evidence type="ECO:0000256" key="14">
    <source>
        <dbReference type="ARBA" id="ARBA00030093"/>
    </source>
</evidence>
<dbReference type="SUPFAM" id="SSF82199">
    <property type="entry name" value="SET domain"/>
    <property type="match status" value="1"/>
</dbReference>
<feature type="compositionally biased region" description="Basic and acidic residues" evidence="19">
    <location>
        <begin position="237"/>
        <end position="252"/>
    </location>
</feature>
<feature type="compositionally biased region" description="Low complexity" evidence="19">
    <location>
        <begin position="383"/>
        <end position="398"/>
    </location>
</feature>
<evidence type="ECO:0000256" key="13">
    <source>
        <dbReference type="ARBA" id="ARBA00023242"/>
    </source>
</evidence>
<feature type="compositionally biased region" description="Basic and acidic residues" evidence="19">
    <location>
        <begin position="903"/>
        <end position="920"/>
    </location>
</feature>
<keyword evidence="7" id="KW-0808">Transferase</keyword>
<evidence type="ECO:0000259" key="21">
    <source>
        <dbReference type="PROSITE" id="PS50280"/>
    </source>
</evidence>
<dbReference type="SMART" id="SM00317">
    <property type="entry name" value="SET"/>
    <property type="match status" value="1"/>
</dbReference>
<dbReference type="InterPro" id="IPR000504">
    <property type="entry name" value="RRM_dom"/>
</dbReference>
<feature type="compositionally biased region" description="Low complexity" evidence="19">
    <location>
        <begin position="535"/>
        <end position="544"/>
    </location>
</feature>
<keyword evidence="9" id="KW-0156">Chromatin regulator</keyword>
<feature type="compositionally biased region" description="Basic and acidic residues" evidence="19">
    <location>
        <begin position="1025"/>
        <end position="1046"/>
    </location>
</feature>
<comment type="catalytic activity">
    <reaction evidence="17">
        <text>N(6),N(6)-dimethyl-L-lysyl(4)-[histone H3] + S-adenosyl-L-methionine = N(6),N(6),N(6)-trimethyl-L-lysyl(4)-[histone H3] + S-adenosyl-L-homocysteine + H(+)</text>
        <dbReference type="Rhea" id="RHEA:60272"/>
        <dbReference type="Rhea" id="RHEA-COMP:15537"/>
        <dbReference type="Rhea" id="RHEA-COMP:15540"/>
        <dbReference type="ChEBI" id="CHEBI:15378"/>
        <dbReference type="ChEBI" id="CHEBI:57856"/>
        <dbReference type="ChEBI" id="CHEBI:59789"/>
        <dbReference type="ChEBI" id="CHEBI:61961"/>
        <dbReference type="ChEBI" id="CHEBI:61976"/>
    </reaction>
</comment>
<evidence type="ECO:0000256" key="10">
    <source>
        <dbReference type="ARBA" id="ARBA00022884"/>
    </source>
</evidence>
<comment type="catalytic activity">
    <reaction evidence="16">
        <text>N(6)-methyl-L-lysyl(4)-[histone H3] + S-adenosyl-L-methionine = N(6),N(6)-dimethyl-L-lysyl(4)-[histone H3] + S-adenosyl-L-homocysteine + H(+)</text>
        <dbReference type="Rhea" id="RHEA:60268"/>
        <dbReference type="Rhea" id="RHEA-COMP:15540"/>
        <dbReference type="Rhea" id="RHEA-COMP:15543"/>
        <dbReference type="ChEBI" id="CHEBI:15378"/>
        <dbReference type="ChEBI" id="CHEBI:57856"/>
        <dbReference type="ChEBI" id="CHEBI:59789"/>
        <dbReference type="ChEBI" id="CHEBI:61929"/>
        <dbReference type="ChEBI" id="CHEBI:61976"/>
    </reaction>
</comment>
<evidence type="ECO:0000256" key="12">
    <source>
        <dbReference type="ARBA" id="ARBA00023163"/>
    </source>
</evidence>
<feature type="compositionally biased region" description="Acidic residues" evidence="19">
    <location>
        <begin position="829"/>
        <end position="838"/>
    </location>
</feature>
<feature type="compositionally biased region" description="Basic and acidic residues" evidence="19">
    <location>
        <begin position="545"/>
        <end position="563"/>
    </location>
</feature>
<sequence>MDSQCKPNKESQSSGKDSGTTKQRTYRVVYDPELDQSKHKQNQQIIRKFEDDDQTSDPPRDPRLSVLGYGKNTSKGNKTYRPKLISVQFLVDSNSVVTKHPVAIVVSNLSPLATETHITTHFSKYGEVMLVTIEKCPTTGGSLGVARVEFDANVKEAAARAVEHSNGRYMGRAGPLRVELDSSGDKLKAIVTERTMRGNNNHSSTASNSSSSGNSRMEDTNVIGRDSGGSSNSLKQQRTDSIKSSSSHHEEGEVVDDELSPTTMKYSNSNSGATGSGSRYDMKNIPPPPPPPAPIAPPLSHHPYHHRSSSSYRYDNYRGYRGVPPPPPPPHVSPGTTPPPPPPPPPPYASRYPPPPPPPSSRHLDSDHYEPTSRSNRPPPPRWNSRGSPSGSPSPGYRSRSRSRSRSIGREPRGYYADRRWDEHDYERERDRERERDWDRGRYRRRNEYWGPAQERRLREDRDQPSLVISRQCLPFQRGILEDLRKLFYYYNCVDLYHDEENWHIVFDSTSAAKRGFTAANGQQLMGYTLTITLSDPTASSSPSSRRDPTIKDRSDEPRRDSDSASEAPPRSTASVSSVTRSSEEVRKSSTPKPDEEKPTTSTKTNENKPIKEQAKDLLMEELANVFVKDLKSRVVGPAINDFHNPELRKSRETPGPPPSSSSGHVSRPVTPSETVPNNTATITSASDTHVTASVATVPVSQNDREPSKTLLPSTSSSSSSAAPSLKPTEGYLPSISKLPRIKKRPSSRVHEPDGSKIIKKPRYSSDEESDQDEESSRTATPPPRHRSSYSEQQSHTPIRRKRVFMSSSDEEEELPVENGINFNHKREEDDEEDEEEEGRIHLAKSRRSHKKQQQKQQRPRTLRDYLSDESEVDQEHDLFLQQLQRHNHSDDEDENDDEDREEVLKASDKTKDREIERKKSSNPRDTVEVVDTPDSLPDIHMDNSNTIKKNDRTIATKSSRHQSATAPERDEDQQPQPVEEYDFFKDPEYITHKPIKRRKRAPGRPKKNAGSAEKEGTPNQAQIEEEKRAREEEAERQAREQEKYEQSLLDSDDSDDELLSRTGLENGVVEDVLHAVEKRAEWDPFQQVQDGEDFEFLRMAILEKVRPDQVVLRDDHLNENDPQEGGKRKDGCARARGYYPIPDSIKATYLPRNRAVFDNPSVNGRTTSRTNRVNNRRLLVGMDMQKKSLADSDILKFNQLKNRKKQLRFAKSPIHDWGLFAEERIDANDMVIEYVGEIIRQQVAEEREKKYERCGIGSSYLFRVDDDTVIDATKKGSIARFINHCCSPNCSAKIITVDKQKKIVIYANRDIEPGEEITYDYKFPIEADKIPCLCGSKFCKGTLN</sequence>
<dbReference type="Gene3D" id="3.30.70.330">
    <property type="match status" value="1"/>
</dbReference>
<dbReference type="InterPro" id="IPR024636">
    <property type="entry name" value="SET_assoc"/>
</dbReference>
<dbReference type="SMART" id="SM01291">
    <property type="entry name" value="N-SET"/>
    <property type="match status" value="1"/>
</dbReference>
<feature type="compositionally biased region" description="Pro residues" evidence="19">
    <location>
        <begin position="323"/>
        <end position="360"/>
    </location>
</feature>
<dbReference type="GO" id="GO:0140999">
    <property type="term" value="F:histone H3K4 trimethyltransferase activity"/>
    <property type="evidence" value="ECO:0007669"/>
    <property type="project" value="UniProtKB-EC"/>
</dbReference>
<feature type="compositionally biased region" description="Basic and acidic residues" evidence="19">
    <location>
        <begin position="644"/>
        <end position="653"/>
    </location>
</feature>
<evidence type="ECO:0000259" key="20">
    <source>
        <dbReference type="PROSITE" id="PS50102"/>
    </source>
</evidence>
<dbReference type="InterPro" id="IPR024657">
    <property type="entry name" value="COMPASS_Set1_N-SET"/>
</dbReference>
<dbReference type="SUPFAM" id="SSF54928">
    <property type="entry name" value="RNA-binding domain, RBD"/>
    <property type="match status" value="1"/>
</dbReference>
<feature type="domain" description="SET" evidence="21">
    <location>
        <begin position="1206"/>
        <end position="1323"/>
    </location>
</feature>
<feature type="compositionally biased region" description="Low complexity" evidence="19">
    <location>
        <begin position="571"/>
        <end position="581"/>
    </location>
</feature>
<name>A0AAD5JT90_9FUNG</name>
<feature type="compositionally biased region" description="Polar residues" evidence="19">
    <location>
        <begin position="956"/>
        <end position="966"/>
    </location>
</feature>
<dbReference type="GO" id="GO:0003723">
    <property type="term" value="F:RNA binding"/>
    <property type="evidence" value="ECO:0007669"/>
    <property type="project" value="UniProtKB-UniRule"/>
</dbReference>
<evidence type="ECO:0000256" key="15">
    <source>
        <dbReference type="ARBA" id="ARBA00047571"/>
    </source>
</evidence>
<dbReference type="EC" id="2.1.1.354" evidence="3"/>
<evidence type="ECO:0000256" key="16">
    <source>
        <dbReference type="ARBA" id="ARBA00047583"/>
    </source>
</evidence>
<evidence type="ECO:0000256" key="11">
    <source>
        <dbReference type="ARBA" id="ARBA00023015"/>
    </source>
</evidence>
<feature type="compositionally biased region" description="Basic residues" evidence="19">
    <location>
        <begin position="994"/>
        <end position="1008"/>
    </location>
</feature>
<dbReference type="GO" id="GO:0048188">
    <property type="term" value="C:Set1C/COMPASS complex"/>
    <property type="evidence" value="ECO:0007669"/>
    <property type="project" value="InterPro"/>
</dbReference>
<dbReference type="InterPro" id="IPR044570">
    <property type="entry name" value="Set1-like"/>
</dbReference>
<keyword evidence="11" id="KW-0805">Transcription regulation</keyword>
<feature type="compositionally biased region" description="Low complexity" evidence="19">
    <location>
        <begin position="267"/>
        <end position="278"/>
    </location>
</feature>
<dbReference type="Pfam" id="PF00076">
    <property type="entry name" value="RRM_1"/>
    <property type="match status" value="1"/>
</dbReference>
<evidence type="ECO:0000259" key="22">
    <source>
        <dbReference type="PROSITE" id="PS50868"/>
    </source>
</evidence>
<dbReference type="PROSITE" id="PS50102">
    <property type="entry name" value="RRM"/>
    <property type="match status" value="1"/>
</dbReference>
<feature type="compositionally biased region" description="Polar residues" evidence="19">
    <location>
        <begin position="1"/>
        <end position="23"/>
    </location>
</feature>
<evidence type="ECO:0000256" key="17">
    <source>
        <dbReference type="ARBA" id="ARBA00049129"/>
    </source>
</evidence>
<dbReference type="PANTHER" id="PTHR45814:SF2">
    <property type="entry name" value="HISTONE-LYSINE N-METHYLTRANSFERASE SETD1"/>
    <property type="match status" value="1"/>
</dbReference>
<dbReference type="PANTHER" id="PTHR45814">
    <property type="entry name" value="HISTONE-LYSINE N-METHYLTRANSFERASE SETD1"/>
    <property type="match status" value="1"/>
</dbReference>
<evidence type="ECO:0000256" key="7">
    <source>
        <dbReference type="ARBA" id="ARBA00022679"/>
    </source>
</evidence>
<dbReference type="InterPro" id="IPR046341">
    <property type="entry name" value="SET_dom_sf"/>
</dbReference>
<comment type="caution">
    <text evidence="23">The sequence shown here is derived from an EMBL/GenBank/DDBJ whole genome shotgun (WGS) entry which is preliminary data.</text>
</comment>
<feature type="compositionally biased region" description="Pro residues" evidence="19">
    <location>
        <begin position="285"/>
        <end position="297"/>
    </location>
</feature>
<organism evidence="23 24">
    <name type="scientific">Phascolomyces articulosus</name>
    <dbReference type="NCBI Taxonomy" id="60185"/>
    <lineage>
        <taxon>Eukaryota</taxon>
        <taxon>Fungi</taxon>
        <taxon>Fungi incertae sedis</taxon>
        <taxon>Mucoromycota</taxon>
        <taxon>Mucoromycotina</taxon>
        <taxon>Mucoromycetes</taxon>
        <taxon>Mucorales</taxon>
        <taxon>Lichtheimiaceae</taxon>
        <taxon>Phascolomyces</taxon>
    </lineage>
</organism>
<dbReference type="PROSITE" id="PS50280">
    <property type="entry name" value="SET"/>
    <property type="match status" value="1"/>
</dbReference>
<evidence type="ECO:0000256" key="5">
    <source>
        <dbReference type="ARBA" id="ARBA00022454"/>
    </source>
</evidence>
<dbReference type="Pfam" id="PF11767">
    <property type="entry name" value="SET_assoc"/>
    <property type="match status" value="1"/>
</dbReference>
<dbReference type="CDD" id="cd19169">
    <property type="entry name" value="SET_SETD1"/>
    <property type="match status" value="1"/>
</dbReference>
<dbReference type="Gene3D" id="2.170.270.10">
    <property type="entry name" value="SET domain"/>
    <property type="match status" value="1"/>
</dbReference>
<dbReference type="EMBL" id="JAIXMP010000028">
    <property type="protein sequence ID" value="KAI9252426.1"/>
    <property type="molecule type" value="Genomic_DNA"/>
</dbReference>
<feature type="compositionally biased region" description="Basic and acidic residues" evidence="19">
    <location>
        <begin position="362"/>
        <end position="371"/>
    </location>
</feature>
<proteinExistence type="predicted"/>
<feature type="region of interest" description="Disordered" evidence="19">
    <location>
        <begin position="1"/>
        <end position="73"/>
    </location>
</feature>
<dbReference type="GO" id="GO:0005694">
    <property type="term" value="C:chromosome"/>
    <property type="evidence" value="ECO:0007669"/>
    <property type="project" value="UniProtKB-SubCell"/>
</dbReference>
<reference evidence="23" key="1">
    <citation type="journal article" date="2022" name="IScience">
        <title>Evolution of zygomycete secretomes and the origins of terrestrial fungal ecologies.</title>
        <authorList>
            <person name="Chang Y."/>
            <person name="Wang Y."/>
            <person name="Mondo S."/>
            <person name="Ahrendt S."/>
            <person name="Andreopoulos W."/>
            <person name="Barry K."/>
            <person name="Beard J."/>
            <person name="Benny G.L."/>
            <person name="Blankenship S."/>
            <person name="Bonito G."/>
            <person name="Cuomo C."/>
            <person name="Desiro A."/>
            <person name="Gervers K.A."/>
            <person name="Hundley H."/>
            <person name="Kuo A."/>
            <person name="LaButti K."/>
            <person name="Lang B.F."/>
            <person name="Lipzen A."/>
            <person name="O'Donnell K."/>
            <person name="Pangilinan J."/>
            <person name="Reynolds N."/>
            <person name="Sandor L."/>
            <person name="Smith M.E."/>
            <person name="Tsang A."/>
            <person name="Grigoriev I.V."/>
            <person name="Stajich J.E."/>
            <person name="Spatafora J.W."/>
        </authorList>
    </citation>
    <scope>NUCLEOTIDE SEQUENCE</scope>
    <source>
        <strain evidence="23">RSA 2281</strain>
    </source>
</reference>
<keyword evidence="24" id="KW-1185">Reference proteome</keyword>
<evidence type="ECO:0000256" key="18">
    <source>
        <dbReference type="PROSITE-ProRule" id="PRU00176"/>
    </source>
</evidence>
<feature type="compositionally biased region" description="Basic and acidic residues" evidence="19">
    <location>
        <begin position="983"/>
        <end position="992"/>
    </location>
</feature>
<dbReference type="InterPro" id="IPR003616">
    <property type="entry name" value="Post-SET_dom"/>
</dbReference>
<evidence type="ECO:0000256" key="1">
    <source>
        <dbReference type="ARBA" id="ARBA00004123"/>
    </source>
</evidence>
<accession>A0AAD5JT90</accession>
<feature type="compositionally biased region" description="Basic and acidic residues" evidence="19">
    <location>
        <begin position="582"/>
        <end position="599"/>
    </location>
</feature>
<evidence type="ECO:0000256" key="2">
    <source>
        <dbReference type="ARBA" id="ARBA00004286"/>
    </source>
</evidence>
<feature type="domain" description="Post-SET" evidence="22">
    <location>
        <begin position="1329"/>
        <end position="1345"/>
    </location>
</feature>
<evidence type="ECO:0000256" key="6">
    <source>
        <dbReference type="ARBA" id="ARBA00022603"/>
    </source>
</evidence>
<feature type="compositionally biased region" description="Low complexity" evidence="19">
    <location>
        <begin position="309"/>
        <end position="322"/>
    </location>
</feature>
<evidence type="ECO:0000256" key="3">
    <source>
        <dbReference type="ARBA" id="ARBA00012182"/>
    </source>
</evidence>